<accession>F4W9M6</accession>
<feature type="region of interest" description="Disordered" evidence="1">
    <location>
        <begin position="151"/>
        <end position="192"/>
    </location>
</feature>
<protein>
    <submittedName>
        <fullName evidence="2">Uncharacterized protein</fullName>
    </submittedName>
</protein>
<evidence type="ECO:0000313" key="3">
    <source>
        <dbReference type="Proteomes" id="UP000007755"/>
    </source>
</evidence>
<evidence type="ECO:0000256" key="1">
    <source>
        <dbReference type="SAM" id="MobiDB-lite"/>
    </source>
</evidence>
<sequence>MNALASFIAYMPVAFVQKILTSLNSTLPQRGQIVSVRILTGTYRSQSAFLIDAIDYLDEIIDRGCSLSDSRQWYPSPAWLSQSRPSYSLDRISYIWLGRHFLIEHRYCSKQGERKHMGSQEQGEVFDEKGDRQGGMIKEINEWDEDKGLRMLSGTYVDPPGADPLGGAPDIRHRKPREIVPQVSADASIKTR</sequence>
<dbReference type="Proteomes" id="UP000007755">
    <property type="component" value="Unassembled WGS sequence"/>
</dbReference>
<keyword evidence="3" id="KW-1185">Reference proteome</keyword>
<feature type="compositionally biased region" description="Low complexity" evidence="1">
    <location>
        <begin position="158"/>
        <end position="169"/>
    </location>
</feature>
<dbReference type="InParanoid" id="F4W9M6"/>
<proteinExistence type="predicted"/>
<organism evidence="3">
    <name type="scientific">Acromyrmex echinatior</name>
    <name type="common">Panamanian leafcutter ant</name>
    <name type="synonym">Acromyrmex octospinosus echinatior</name>
    <dbReference type="NCBI Taxonomy" id="103372"/>
    <lineage>
        <taxon>Eukaryota</taxon>
        <taxon>Metazoa</taxon>
        <taxon>Ecdysozoa</taxon>
        <taxon>Arthropoda</taxon>
        <taxon>Hexapoda</taxon>
        <taxon>Insecta</taxon>
        <taxon>Pterygota</taxon>
        <taxon>Neoptera</taxon>
        <taxon>Endopterygota</taxon>
        <taxon>Hymenoptera</taxon>
        <taxon>Apocrita</taxon>
        <taxon>Aculeata</taxon>
        <taxon>Formicoidea</taxon>
        <taxon>Formicidae</taxon>
        <taxon>Myrmicinae</taxon>
        <taxon>Acromyrmex</taxon>
    </lineage>
</organism>
<gene>
    <name evidence="2" type="ORF">G5I_02180</name>
</gene>
<reference evidence="2" key="1">
    <citation type="submission" date="2011-02" db="EMBL/GenBank/DDBJ databases">
        <title>The genome of the leaf-cutting ant Acromyrmex echinatior suggests key adaptations to social evolution and fungus farming.</title>
        <authorList>
            <person name="Nygaard S."/>
            <person name="Zhang G."/>
        </authorList>
    </citation>
    <scope>NUCLEOTIDE SEQUENCE</scope>
</reference>
<evidence type="ECO:0000313" key="2">
    <source>
        <dbReference type="EMBL" id="EGI69012.1"/>
    </source>
</evidence>
<dbReference type="EMBL" id="GL888033">
    <property type="protein sequence ID" value="EGI69012.1"/>
    <property type="molecule type" value="Genomic_DNA"/>
</dbReference>
<dbReference type="AlphaFoldDB" id="F4W9M6"/>
<name>F4W9M6_ACREC</name>